<proteinExistence type="predicted"/>
<dbReference type="InterPro" id="IPR013783">
    <property type="entry name" value="Ig-like_fold"/>
</dbReference>
<dbReference type="STRING" id="51031.W2TNH7"/>
<dbReference type="Pfam" id="PF00686">
    <property type="entry name" value="CBM_20"/>
    <property type="match status" value="1"/>
</dbReference>
<evidence type="ECO:0000313" key="2">
    <source>
        <dbReference type="EMBL" id="ETN82681.1"/>
    </source>
</evidence>
<dbReference type="Gene3D" id="2.60.40.10">
    <property type="entry name" value="Immunoglobulins"/>
    <property type="match status" value="1"/>
</dbReference>
<dbReference type="OrthoDB" id="1058301at2759"/>
<sequence length="128" mass="15094">MMEKTRVSFRVRALRLKLWEKVFVCGSDASLGEWDPIKALPLTKSLTDSDVWTGTAEISETAEELKYRYMVGYYLDSCTEGSKQMLIVHRYDRFHFLINFYGFGEHRQAYICMYLIMYLKSTHLEPVQ</sequence>
<protein>
    <recommendedName>
        <fullName evidence="1">CBM20 domain-containing protein</fullName>
    </recommendedName>
</protein>
<reference evidence="3" key="1">
    <citation type="journal article" date="2014" name="Nat. Genet.">
        <title>Genome of the human hookworm Necator americanus.</title>
        <authorList>
            <person name="Tang Y.T."/>
            <person name="Gao X."/>
            <person name="Rosa B.A."/>
            <person name="Abubucker S."/>
            <person name="Hallsworth-Pepin K."/>
            <person name="Martin J."/>
            <person name="Tyagi R."/>
            <person name="Heizer E."/>
            <person name="Zhang X."/>
            <person name="Bhonagiri-Palsikar V."/>
            <person name="Minx P."/>
            <person name="Warren W.C."/>
            <person name="Wang Q."/>
            <person name="Zhan B."/>
            <person name="Hotez P.J."/>
            <person name="Sternberg P.W."/>
            <person name="Dougall A."/>
            <person name="Gaze S.T."/>
            <person name="Mulvenna J."/>
            <person name="Sotillo J."/>
            <person name="Ranganathan S."/>
            <person name="Rabelo E.M."/>
            <person name="Wilson R.K."/>
            <person name="Felgner P.L."/>
            <person name="Bethony J."/>
            <person name="Hawdon J.M."/>
            <person name="Gasser R.B."/>
            <person name="Loukas A."/>
            <person name="Mitreva M."/>
        </authorList>
    </citation>
    <scope>NUCLEOTIDE SEQUENCE [LARGE SCALE GENOMIC DNA]</scope>
</reference>
<dbReference type="InterPro" id="IPR002044">
    <property type="entry name" value="CBM20"/>
</dbReference>
<organism evidence="2 3">
    <name type="scientific">Necator americanus</name>
    <name type="common">Human hookworm</name>
    <dbReference type="NCBI Taxonomy" id="51031"/>
    <lineage>
        <taxon>Eukaryota</taxon>
        <taxon>Metazoa</taxon>
        <taxon>Ecdysozoa</taxon>
        <taxon>Nematoda</taxon>
        <taxon>Chromadorea</taxon>
        <taxon>Rhabditida</taxon>
        <taxon>Rhabditina</taxon>
        <taxon>Rhabditomorpha</taxon>
        <taxon>Strongyloidea</taxon>
        <taxon>Ancylostomatidae</taxon>
        <taxon>Bunostominae</taxon>
        <taxon>Necator</taxon>
    </lineage>
</organism>
<dbReference type="AlphaFoldDB" id="W2TNH7"/>
<dbReference type="SMART" id="SM01065">
    <property type="entry name" value="CBM_2"/>
    <property type="match status" value="1"/>
</dbReference>
<name>W2TNH7_NECAM</name>
<dbReference type="EMBL" id="KI658411">
    <property type="protein sequence ID" value="ETN82681.1"/>
    <property type="molecule type" value="Genomic_DNA"/>
</dbReference>
<dbReference type="SUPFAM" id="SSF49452">
    <property type="entry name" value="Starch-binding domain-like"/>
    <property type="match status" value="1"/>
</dbReference>
<accession>W2TNH7</accession>
<keyword evidence="3" id="KW-1185">Reference proteome</keyword>
<dbReference type="InterPro" id="IPR013784">
    <property type="entry name" value="Carb-bd-like_fold"/>
</dbReference>
<gene>
    <name evidence="2" type="ORF">NECAME_01966</name>
</gene>
<dbReference type="Proteomes" id="UP000053676">
    <property type="component" value="Unassembled WGS sequence"/>
</dbReference>
<feature type="domain" description="CBM20" evidence="1">
    <location>
        <begin position="1"/>
        <end position="128"/>
    </location>
</feature>
<dbReference type="GO" id="GO:2001070">
    <property type="term" value="F:starch binding"/>
    <property type="evidence" value="ECO:0007669"/>
    <property type="project" value="InterPro"/>
</dbReference>
<dbReference type="KEGG" id="nai:NECAME_01966"/>
<evidence type="ECO:0000313" key="3">
    <source>
        <dbReference type="Proteomes" id="UP000053676"/>
    </source>
</evidence>
<dbReference type="PROSITE" id="PS51166">
    <property type="entry name" value="CBM20"/>
    <property type="match status" value="1"/>
</dbReference>
<evidence type="ECO:0000259" key="1">
    <source>
        <dbReference type="PROSITE" id="PS51166"/>
    </source>
</evidence>